<proteinExistence type="predicted"/>
<dbReference type="RefSeq" id="WP_005207956.1">
    <property type="nucleotide sequence ID" value="NZ_BAFC01000114.1"/>
</dbReference>
<keyword evidence="1" id="KW-1133">Transmembrane helix</keyword>
<comment type="caution">
    <text evidence="2">The sequence shown here is derived from an EMBL/GenBank/DDBJ whole genome shotgun (WGS) entry which is preliminary data.</text>
</comment>
<feature type="transmembrane region" description="Helical" evidence="1">
    <location>
        <begin position="265"/>
        <end position="285"/>
    </location>
</feature>
<dbReference type="EMBL" id="BAFC01000114">
    <property type="protein sequence ID" value="GAB40864.1"/>
    <property type="molecule type" value="Genomic_DNA"/>
</dbReference>
<dbReference type="AlphaFoldDB" id="H5U556"/>
<evidence type="ECO:0000256" key="1">
    <source>
        <dbReference type="SAM" id="Phobius"/>
    </source>
</evidence>
<dbReference type="NCBIfam" id="TIGR03931">
    <property type="entry name" value="T7SS_Rv3446c"/>
    <property type="match status" value="1"/>
</dbReference>
<keyword evidence="1" id="KW-0472">Membrane</keyword>
<evidence type="ECO:0008006" key="4">
    <source>
        <dbReference type="Google" id="ProtNLM"/>
    </source>
</evidence>
<protein>
    <recommendedName>
        <fullName evidence="4">Type VII secretion-associated protein</fullName>
    </recommendedName>
</protein>
<name>H5U556_9ACTN</name>
<keyword evidence="3" id="KW-1185">Reference proteome</keyword>
<reference evidence="2 3" key="1">
    <citation type="submission" date="2012-02" db="EMBL/GenBank/DDBJ databases">
        <title>Whole genome shotgun sequence of Gordonia sputi NBRC 100414.</title>
        <authorList>
            <person name="Yoshida I."/>
            <person name="Hosoyama A."/>
            <person name="Tsuchikane K."/>
            <person name="Katsumata H."/>
            <person name="Yamazaki S."/>
            <person name="Fujita N."/>
        </authorList>
    </citation>
    <scope>NUCLEOTIDE SEQUENCE [LARGE SCALE GENOMIC DNA]</scope>
    <source>
        <strain evidence="2 3">NBRC 100414</strain>
    </source>
</reference>
<dbReference type="eggNOG" id="COG0443">
    <property type="taxonomic scope" value="Bacteria"/>
</dbReference>
<evidence type="ECO:0000313" key="3">
    <source>
        <dbReference type="Proteomes" id="UP000005845"/>
    </source>
</evidence>
<sequence>MSVTIRQPEPFAPAAPTVAPVVVDLAYGEAVVDTASGPEPLDVTFLLDHIDAAAVTVAGASRDVGELWREVLWNIARSVSDVPVLIGHPSTWGSVRCGVLARAAAGMRPPASLIPRAVLVARSHSDTVMGNCVVVETTHRPSYPADTVPPTWDVARLVRTSAGWVIERSGVITLDDDAQVGEKIVALIDDSVEAVFVDGSDRNEVRAAIEEICAYAVAGRVVPVDRALVRRHGARTAVVAPLPEAVGDQPEYAPARQSFARRYRLPIACCALLVVGLVVLGVVGWRHDDAPQGPTYRDAVVGRTTLSVPVAWHHSAPPMPGDPSDRGTGQARSVFTDPGSGGRILLVQSDVRSASTLDSVANSLRNRISQRGDDVVSEFSASTRFGDREVIAYREAPASGSAIRWYVLVDDDLQVSVGCQPGSTGDPIDDVCARAVSTVQVR</sequence>
<evidence type="ECO:0000313" key="2">
    <source>
        <dbReference type="EMBL" id="GAB40864.1"/>
    </source>
</evidence>
<dbReference type="InterPro" id="IPR023840">
    <property type="entry name" value="T7SS_Rv3446c"/>
</dbReference>
<gene>
    <name evidence="2" type="ORF">GOSPT_116_00230</name>
</gene>
<organism evidence="2 3">
    <name type="scientific">Gordonia sputi NBRC 100414</name>
    <dbReference type="NCBI Taxonomy" id="1089453"/>
    <lineage>
        <taxon>Bacteria</taxon>
        <taxon>Bacillati</taxon>
        <taxon>Actinomycetota</taxon>
        <taxon>Actinomycetes</taxon>
        <taxon>Mycobacteriales</taxon>
        <taxon>Gordoniaceae</taxon>
        <taxon>Gordonia</taxon>
    </lineage>
</organism>
<dbReference type="Proteomes" id="UP000005845">
    <property type="component" value="Unassembled WGS sequence"/>
</dbReference>
<keyword evidence="1" id="KW-0812">Transmembrane</keyword>
<accession>H5U556</accession>